<dbReference type="InterPro" id="IPR006483">
    <property type="entry name" value="CRISPR-assoc_Cas3_HD"/>
</dbReference>
<dbReference type="GO" id="GO:0046872">
    <property type="term" value="F:metal ion binding"/>
    <property type="evidence" value="ECO:0007669"/>
    <property type="project" value="UniProtKB-KW"/>
</dbReference>
<evidence type="ECO:0000313" key="7">
    <source>
        <dbReference type="Proteomes" id="UP000318741"/>
    </source>
</evidence>
<evidence type="ECO:0000256" key="1">
    <source>
        <dbReference type="ARBA" id="ARBA00022723"/>
    </source>
</evidence>
<dbReference type="NCBIfam" id="TIGR01596">
    <property type="entry name" value="cas3_HD"/>
    <property type="match status" value="1"/>
</dbReference>
<dbReference type="Gene3D" id="1.10.3210.30">
    <property type="match status" value="1"/>
</dbReference>
<evidence type="ECO:0000256" key="4">
    <source>
        <dbReference type="SAM" id="MobiDB-lite"/>
    </source>
</evidence>
<dbReference type="RefSeq" id="WP_145359439.1">
    <property type="nucleotide sequence ID" value="NZ_CP036265.1"/>
</dbReference>
<sequence length="132" mass="14231">MYFSRSTNDRTKSDWEPLSDHLAAVAARAAGFADSYGAADWGEAAGRWHDLGKYSRDFQDHLVTPSQVDHATAGAQHAVRVLPGPVGRLLAYALAPGDVTRNGRPAAVRPRFGEPDDESNGPSAGRLLRPQH</sequence>
<dbReference type="InterPro" id="IPR038257">
    <property type="entry name" value="CRISPR-assoc_Cas3_HD_sf"/>
</dbReference>
<accession>A0A517PB50</accession>
<feature type="region of interest" description="Disordered" evidence="4">
    <location>
        <begin position="99"/>
        <end position="132"/>
    </location>
</feature>
<organism evidence="6 7">
    <name type="scientific">Alienimonas californiensis</name>
    <dbReference type="NCBI Taxonomy" id="2527989"/>
    <lineage>
        <taxon>Bacteria</taxon>
        <taxon>Pseudomonadati</taxon>
        <taxon>Planctomycetota</taxon>
        <taxon>Planctomycetia</taxon>
        <taxon>Planctomycetales</taxon>
        <taxon>Planctomycetaceae</taxon>
        <taxon>Alienimonas</taxon>
    </lineage>
</organism>
<dbReference type="EMBL" id="CP036265">
    <property type="protein sequence ID" value="QDT16603.1"/>
    <property type="molecule type" value="Genomic_DNA"/>
</dbReference>
<dbReference type="GO" id="GO:0016787">
    <property type="term" value="F:hydrolase activity"/>
    <property type="evidence" value="ECO:0007669"/>
    <property type="project" value="UniProtKB-KW"/>
</dbReference>
<dbReference type="PROSITE" id="PS51643">
    <property type="entry name" value="HD_CAS3"/>
    <property type="match status" value="1"/>
</dbReference>
<dbReference type="AlphaFoldDB" id="A0A517PB50"/>
<keyword evidence="3" id="KW-0051">Antiviral defense</keyword>
<evidence type="ECO:0000256" key="3">
    <source>
        <dbReference type="ARBA" id="ARBA00023118"/>
    </source>
</evidence>
<keyword evidence="2" id="KW-0378">Hydrolase</keyword>
<feature type="domain" description="HD Cas3-type" evidence="5">
    <location>
        <begin position="11"/>
        <end position="132"/>
    </location>
</feature>
<dbReference type="OrthoDB" id="9810236at2"/>
<dbReference type="SUPFAM" id="SSF109604">
    <property type="entry name" value="HD-domain/PDEase-like"/>
    <property type="match status" value="1"/>
</dbReference>
<proteinExistence type="predicted"/>
<reference evidence="6 7" key="1">
    <citation type="submission" date="2019-02" db="EMBL/GenBank/DDBJ databases">
        <title>Deep-cultivation of Planctomycetes and their phenomic and genomic characterization uncovers novel biology.</title>
        <authorList>
            <person name="Wiegand S."/>
            <person name="Jogler M."/>
            <person name="Boedeker C."/>
            <person name="Pinto D."/>
            <person name="Vollmers J."/>
            <person name="Rivas-Marin E."/>
            <person name="Kohn T."/>
            <person name="Peeters S.H."/>
            <person name="Heuer A."/>
            <person name="Rast P."/>
            <person name="Oberbeckmann S."/>
            <person name="Bunk B."/>
            <person name="Jeske O."/>
            <person name="Meyerdierks A."/>
            <person name="Storesund J.E."/>
            <person name="Kallscheuer N."/>
            <person name="Luecker S."/>
            <person name="Lage O.M."/>
            <person name="Pohl T."/>
            <person name="Merkel B.J."/>
            <person name="Hornburger P."/>
            <person name="Mueller R.-W."/>
            <person name="Bruemmer F."/>
            <person name="Labrenz M."/>
            <person name="Spormann A.M."/>
            <person name="Op den Camp H."/>
            <person name="Overmann J."/>
            <person name="Amann R."/>
            <person name="Jetten M.S.M."/>
            <person name="Mascher T."/>
            <person name="Medema M.H."/>
            <person name="Devos D.P."/>
            <person name="Kaster A.-K."/>
            <person name="Ovreas L."/>
            <person name="Rohde M."/>
            <person name="Galperin M.Y."/>
            <person name="Jogler C."/>
        </authorList>
    </citation>
    <scope>NUCLEOTIDE SEQUENCE [LARGE SCALE GENOMIC DNA]</scope>
    <source>
        <strain evidence="6 7">CA12</strain>
    </source>
</reference>
<evidence type="ECO:0000259" key="5">
    <source>
        <dbReference type="PROSITE" id="PS51643"/>
    </source>
</evidence>
<keyword evidence="7" id="KW-1185">Reference proteome</keyword>
<protein>
    <recommendedName>
        <fullName evidence="5">HD Cas3-type domain-containing protein</fullName>
    </recommendedName>
</protein>
<dbReference type="KEGG" id="acaf:CA12_27090"/>
<evidence type="ECO:0000256" key="2">
    <source>
        <dbReference type="ARBA" id="ARBA00022801"/>
    </source>
</evidence>
<dbReference type="GO" id="GO:0051607">
    <property type="term" value="P:defense response to virus"/>
    <property type="evidence" value="ECO:0007669"/>
    <property type="project" value="UniProtKB-KW"/>
</dbReference>
<gene>
    <name evidence="6" type="ORF">CA12_27090</name>
</gene>
<name>A0A517PB50_9PLAN</name>
<dbReference type="CDD" id="cd09641">
    <property type="entry name" value="Cas3''_I"/>
    <property type="match status" value="1"/>
</dbReference>
<keyword evidence="1" id="KW-0479">Metal-binding</keyword>
<evidence type="ECO:0000313" key="6">
    <source>
        <dbReference type="EMBL" id="QDT16603.1"/>
    </source>
</evidence>
<dbReference type="Proteomes" id="UP000318741">
    <property type="component" value="Chromosome"/>
</dbReference>